<dbReference type="EMBL" id="NTFS01000247">
    <property type="protein sequence ID" value="PAX52367.1"/>
    <property type="molecule type" value="Genomic_DNA"/>
</dbReference>
<evidence type="ECO:0000313" key="1">
    <source>
        <dbReference type="EMBL" id="PAX52367.1"/>
    </source>
</evidence>
<dbReference type="Proteomes" id="UP000218238">
    <property type="component" value="Unassembled WGS sequence"/>
</dbReference>
<name>A0A2A2TEZ5_9CYAN</name>
<dbReference type="RefSeq" id="WP_095723317.1">
    <property type="nucleotide sequence ID" value="NZ_NTFS01000247.1"/>
</dbReference>
<comment type="caution">
    <text evidence="1">The sequence shown here is derived from an EMBL/GenBank/DDBJ whole genome shotgun (WGS) entry which is preliminary data.</text>
</comment>
<accession>A0A2A2TEZ5</accession>
<dbReference type="OrthoDB" id="415264at2"/>
<gene>
    <name evidence="1" type="ORF">CK510_19680</name>
</gene>
<keyword evidence="2" id="KW-1185">Reference proteome</keyword>
<evidence type="ECO:0000313" key="2">
    <source>
        <dbReference type="Proteomes" id="UP000218238"/>
    </source>
</evidence>
<protein>
    <submittedName>
        <fullName evidence="1">Uncharacterized protein</fullName>
    </submittedName>
</protein>
<dbReference type="AlphaFoldDB" id="A0A2A2TEZ5"/>
<reference evidence="1 2" key="1">
    <citation type="submission" date="2017-08" db="EMBL/GenBank/DDBJ databases">
        <title>Draft genome sequence of filamentous cyanobacterium Calothrix elsteri CCALA 953.</title>
        <authorList>
            <person name="Gagunashvili A.N."/>
            <person name="Elster J."/>
            <person name="Andresson O.S."/>
        </authorList>
    </citation>
    <scope>NUCLEOTIDE SEQUENCE [LARGE SCALE GENOMIC DNA]</scope>
    <source>
        <strain evidence="1 2">CCALA 953</strain>
    </source>
</reference>
<sequence>MKFTNKYLASLAGLGLSLLISGSILIAWQQQSISNTLPKQPKIATITWDKTRLPDWNQINFSNMPAISESGSFQAPVNVTDKLGYNPSRSWNAGQKPDSFTMLGDFQDSFKLQNFSLTDISQIANLDLQKISLDSFGVIKFQTLDSLIKAIPELKEFPISEVKPISDLLSQDLSTSLNTNQTIGSLLKQSPHLGKLSFESLDLKSYNLDSMPNLSTTTIASFDKWQGVYINKIPGLNKVPFSQFPNPINPVGTEMGIVDVAFATDEQKRNRTISGSNKEGFAVPCDRNCAHTELSGSSAVNGKAWISGKYQLVKGGKGILGSVNDGKEPTARNLFGDAFKVAVWDVSEVDGMISQSLFFRVCMRNNFVDLGCTPYFIGPVPFMTYREKEPIFLGSIDGNKNSVSTSTGLKSSGFRFNNSPIIANKKNDVISNLIPAAKGNCKNIHTSGTNVDALSSALSNTENNYNFVGNYVCDSSGNCGRELGAMQFMSSRTDIRKIISSKVGGQEFLAKLDAGKKVTGEEMTQYFSPSEQQSLIESETNNLLSTASQQIDPNTGKSFTGDRLIERASQIYIAGTNIPIDSQVSDVSSGNTIKEYSEKANTKYSQNLQSMNCF</sequence>
<organism evidence="1 2">
    <name type="scientific">Brunnivagina elsteri CCALA 953</name>
    <dbReference type="NCBI Taxonomy" id="987040"/>
    <lineage>
        <taxon>Bacteria</taxon>
        <taxon>Bacillati</taxon>
        <taxon>Cyanobacteriota</taxon>
        <taxon>Cyanophyceae</taxon>
        <taxon>Nostocales</taxon>
        <taxon>Calotrichaceae</taxon>
        <taxon>Brunnivagina</taxon>
    </lineage>
</organism>
<proteinExistence type="predicted"/>